<dbReference type="AlphaFoldDB" id="A0A261SG83"/>
<gene>
    <name evidence="2" type="ORF">CEG14_15510</name>
</gene>
<dbReference type="EMBL" id="NEVL01000003">
    <property type="protein sequence ID" value="OZI36404.1"/>
    <property type="molecule type" value="Genomic_DNA"/>
</dbReference>
<evidence type="ECO:0000313" key="3">
    <source>
        <dbReference type="Proteomes" id="UP000217005"/>
    </source>
</evidence>
<feature type="domain" description="Putative tail fiber protein gp53-like C-terminal" evidence="1">
    <location>
        <begin position="176"/>
        <end position="260"/>
    </location>
</feature>
<dbReference type="InterPro" id="IPR054075">
    <property type="entry name" value="Gp53-like_C"/>
</dbReference>
<dbReference type="Proteomes" id="UP000217005">
    <property type="component" value="Unassembled WGS sequence"/>
</dbReference>
<protein>
    <recommendedName>
        <fullName evidence="1">Putative tail fiber protein gp53-like C-terminal domain-containing protein</fullName>
    </recommendedName>
</protein>
<dbReference type="RefSeq" id="WP_094827210.1">
    <property type="nucleotide sequence ID" value="NZ_NEVL01000003.1"/>
</dbReference>
<evidence type="ECO:0000259" key="1">
    <source>
        <dbReference type="Pfam" id="PF21882"/>
    </source>
</evidence>
<organism evidence="2 3">
    <name type="scientific">Bordetella genomosp. 1</name>
    <dbReference type="NCBI Taxonomy" id="1395607"/>
    <lineage>
        <taxon>Bacteria</taxon>
        <taxon>Pseudomonadati</taxon>
        <taxon>Pseudomonadota</taxon>
        <taxon>Betaproteobacteria</taxon>
        <taxon>Burkholderiales</taxon>
        <taxon>Alcaligenaceae</taxon>
        <taxon>Bordetella</taxon>
    </lineage>
</organism>
<accession>A0A261SG83</accession>
<evidence type="ECO:0000313" key="2">
    <source>
        <dbReference type="EMBL" id="OZI36404.1"/>
    </source>
</evidence>
<dbReference type="Pfam" id="PF21882">
    <property type="entry name" value="Gp53-like_C"/>
    <property type="match status" value="1"/>
</dbReference>
<dbReference type="Gene3D" id="2.60.40.3940">
    <property type="match status" value="1"/>
</dbReference>
<dbReference type="OrthoDB" id="6481168at2"/>
<sequence length="260" mass="26919">MAINQILPFGLVPSANVLSPEEYADLGARAGGFQSGVARSSEVNTPLRQTSFVASALAQYIVERSGLDVLDDGDVAGLVGKLIAALAASPAFTGAPTAPTPAPQDNSSRVATTAFVESALASFSELSTESRAGLIRLATTALAQAMVDDGTALTPRKLADSFKGANQQLSGQGFQKLPGGLILQWGELTITNTGNITFPSAFPNGVLNVSATAMSAIDSTTTSSCFVELAVRNAGQMWAKVIQYDGRLGTRGIHWTALGW</sequence>
<comment type="caution">
    <text evidence="2">The sequence shown here is derived from an EMBL/GenBank/DDBJ whole genome shotgun (WGS) entry which is preliminary data.</text>
</comment>
<proteinExistence type="predicted"/>
<reference evidence="2 3" key="1">
    <citation type="submission" date="2017-05" db="EMBL/GenBank/DDBJ databases">
        <title>Complete and WGS of Bordetella genogroups.</title>
        <authorList>
            <person name="Spilker T."/>
            <person name="LiPuma J."/>
        </authorList>
    </citation>
    <scope>NUCLEOTIDE SEQUENCE [LARGE SCALE GENOMIC DNA]</scope>
    <source>
        <strain evidence="2 3">AU17610</strain>
    </source>
</reference>
<name>A0A261SG83_9BORD</name>